<dbReference type="InterPro" id="IPR036412">
    <property type="entry name" value="HAD-like_sf"/>
</dbReference>
<dbReference type="SUPFAM" id="SSF56784">
    <property type="entry name" value="HAD-like"/>
    <property type="match status" value="1"/>
</dbReference>
<gene>
    <name evidence="1" type="ORF">ACFQ21_01885</name>
</gene>
<comment type="caution">
    <text evidence="1">The sequence shown here is derived from an EMBL/GenBank/DDBJ whole genome shotgun (WGS) entry which is preliminary data.</text>
</comment>
<keyword evidence="2" id="KW-1185">Reference proteome</keyword>
<proteinExistence type="predicted"/>
<reference evidence="2" key="1">
    <citation type="journal article" date="2019" name="Int. J. Syst. Evol. Microbiol.">
        <title>The Global Catalogue of Microorganisms (GCM) 10K type strain sequencing project: providing services to taxonomists for standard genome sequencing and annotation.</title>
        <authorList>
            <consortium name="The Broad Institute Genomics Platform"/>
            <consortium name="The Broad Institute Genome Sequencing Center for Infectious Disease"/>
            <person name="Wu L."/>
            <person name="Ma J."/>
        </authorList>
    </citation>
    <scope>NUCLEOTIDE SEQUENCE [LARGE SCALE GENOMIC DNA]</scope>
    <source>
        <strain evidence="2">CCUG 58938</strain>
    </source>
</reference>
<sequence length="146" mass="17357">MITRAIENCFRNAEEKNWDKTYWAFDIHGTILRPNYQRNAISTEFYPYAKEVMQMLSKRKDIVRILYTCSYPHEIEQYIAYFAQHGIYFDHINDNPDVGCGAYGYYEDKFYFNVLMDDKAGFDGESDWSAILAILQKREILDEVKN</sequence>
<dbReference type="Proteomes" id="UP001597112">
    <property type="component" value="Unassembled WGS sequence"/>
</dbReference>
<dbReference type="Gene3D" id="3.40.50.1000">
    <property type="entry name" value="HAD superfamily/HAD-like"/>
    <property type="match status" value="1"/>
</dbReference>
<dbReference type="InterPro" id="IPR023214">
    <property type="entry name" value="HAD_sf"/>
</dbReference>
<dbReference type="EMBL" id="JBHTKA010000001">
    <property type="protein sequence ID" value="MFD0998029.1"/>
    <property type="molecule type" value="Genomic_DNA"/>
</dbReference>
<accession>A0ABW3JW13</accession>
<name>A0ABW3JW13_9BACT</name>
<protein>
    <recommendedName>
        <fullName evidence="3">Phosphatase</fullName>
    </recommendedName>
</protein>
<dbReference type="RefSeq" id="WP_377574013.1">
    <property type="nucleotide sequence ID" value="NZ_JBHTKA010000001.1"/>
</dbReference>
<organism evidence="1 2">
    <name type="scientific">Ohtaekwangia kribbensis</name>
    <dbReference type="NCBI Taxonomy" id="688913"/>
    <lineage>
        <taxon>Bacteria</taxon>
        <taxon>Pseudomonadati</taxon>
        <taxon>Bacteroidota</taxon>
        <taxon>Cytophagia</taxon>
        <taxon>Cytophagales</taxon>
        <taxon>Fulvivirgaceae</taxon>
        <taxon>Ohtaekwangia</taxon>
    </lineage>
</organism>
<evidence type="ECO:0000313" key="1">
    <source>
        <dbReference type="EMBL" id="MFD0998029.1"/>
    </source>
</evidence>
<evidence type="ECO:0000313" key="2">
    <source>
        <dbReference type="Proteomes" id="UP001597112"/>
    </source>
</evidence>
<evidence type="ECO:0008006" key="3">
    <source>
        <dbReference type="Google" id="ProtNLM"/>
    </source>
</evidence>